<dbReference type="GO" id="GO:0016491">
    <property type="term" value="F:oxidoreductase activity"/>
    <property type="evidence" value="ECO:0007669"/>
    <property type="project" value="UniProtKB-KW"/>
</dbReference>
<dbReference type="OrthoDB" id="2151789at2759"/>
<name>A0A6A7A0D6_9PLEO</name>
<accession>A0A6A7A0D6</accession>
<dbReference type="SUPFAM" id="SSF56176">
    <property type="entry name" value="FAD-binding/transporter-associated domain-like"/>
    <property type="match status" value="1"/>
</dbReference>
<dbReference type="PROSITE" id="PS51387">
    <property type="entry name" value="FAD_PCMH"/>
    <property type="match status" value="1"/>
</dbReference>
<organism evidence="6 7">
    <name type="scientific">Ophiobolus disseminans</name>
    <dbReference type="NCBI Taxonomy" id="1469910"/>
    <lineage>
        <taxon>Eukaryota</taxon>
        <taxon>Fungi</taxon>
        <taxon>Dikarya</taxon>
        <taxon>Ascomycota</taxon>
        <taxon>Pezizomycotina</taxon>
        <taxon>Dothideomycetes</taxon>
        <taxon>Pleosporomycetidae</taxon>
        <taxon>Pleosporales</taxon>
        <taxon>Pleosporineae</taxon>
        <taxon>Phaeosphaeriaceae</taxon>
        <taxon>Ophiobolus</taxon>
    </lineage>
</organism>
<evidence type="ECO:0000256" key="2">
    <source>
        <dbReference type="ARBA" id="ARBA00022630"/>
    </source>
</evidence>
<keyword evidence="7" id="KW-1185">Reference proteome</keyword>
<gene>
    <name evidence="6" type="ORF">CC86DRAFT_350654</name>
</gene>
<comment type="similarity">
    <text evidence="1">Belongs to the oxygen-dependent FAD-linked oxidoreductase family.</text>
</comment>
<feature type="domain" description="FAD-binding PCMH-type" evidence="5">
    <location>
        <begin position="36"/>
        <end position="211"/>
    </location>
</feature>
<dbReference type="InterPro" id="IPR006094">
    <property type="entry name" value="Oxid_FAD_bind_N"/>
</dbReference>
<keyword evidence="2" id="KW-0285">Flavoprotein</keyword>
<dbReference type="Pfam" id="PF01565">
    <property type="entry name" value="FAD_binding_4"/>
    <property type="match status" value="1"/>
</dbReference>
<proteinExistence type="inferred from homology"/>
<dbReference type="EMBL" id="MU006226">
    <property type="protein sequence ID" value="KAF2826167.1"/>
    <property type="molecule type" value="Genomic_DNA"/>
</dbReference>
<dbReference type="AlphaFoldDB" id="A0A6A7A0D6"/>
<evidence type="ECO:0000256" key="1">
    <source>
        <dbReference type="ARBA" id="ARBA00005466"/>
    </source>
</evidence>
<dbReference type="PANTHER" id="PTHR42973:SF22">
    <property type="entry name" value="FAD-BINDING PCMH-TYPE DOMAIN-CONTAINING PROTEIN-RELATED"/>
    <property type="match status" value="1"/>
</dbReference>
<evidence type="ECO:0000259" key="5">
    <source>
        <dbReference type="PROSITE" id="PS51387"/>
    </source>
</evidence>
<dbReference type="Proteomes" id="UP000799424">
    <property type="component" value="Unassembled WGS sequence"/>
</dbReference>
<dbReference type="InterPro" id="IPR050416">
    <property type="entry name" value="FAD-linked_Oxidoreductase"/>
</dbReference>
<dbReference type="GO" id="GO:0071949">
    <property type="term" value="F:FAD binding"/>
    <property type="evidence" value="ECO:0007669"/>
    <property type="project" value="InterPro"/>
</dbReference>
<keyword evidence="3" id="KW-0274">FAD</keyword>
<evidence type="ECO:0000313" key="6">
    <source>
        <dbReference type="EMBL" id="KAF2826167.1"/>
    </source>
</evidence>
<dbReference type="InterPro" id="IPR036318">
    <property type="entry name" value="FAD-bd_PCMH-like_sf"/>
</dbReference>
<evidence type="ECO:0000313" key="7">
    <source>
        <dbReference type="Proteomes" id="UP000799424"/>
    </source>
</evidence>
<evidence type="ECO:0000256" key="3">
    <source>
        <dbReference type="ARBA" id="ARBA00022827"/>
    </source>
</evidence>
<dbReference type="InterPro" id="IPR016169">
    <property type="entry name" value="FAD-bd_PCMH_sub2"/>
</dbReference>
<sequence>MNAEDALKEALPHSILERGGQDYDEANGSYFTLFASNLKPAFIVQPSDANEVSKILRAISPHWKENSTRVAVRGTGHTPFAGSANIADGITIDLRKLKGIELSEADSTVCIGVGEMWGSVYDALEKHGLTTAGGRVDRVGVGGLVLGGGMSIYSTRHGFVCDSIIDFEIVLASGKIIHANAHDHSNLWTALKGGLNNFGVVTSVKMRTFESRSIWGGVAYYMPNAFEELVEATVDFVHHENDEDTHIITSAGYGFGHNIATCCMYQTQGVEKSPSMQRFTSVPGMIESHSNLRTSTHVEFCKELSDFTKDNVRSFYATLTIHADAPLVMAIHHVWAEVLAGLKDAEGFIFSLGLFPLTKALLHNARKAGGNAQDIDPEDGPLLIVFLNPTWDSDSDDLRINEAVERLLEKSKAIARDTGKLHRYIFPNYAFHKEDVFQGYGDRALSALRETSKEFDPEGFFQHVVPGGFKLGMSG</sequence>
<reference evidence="6" key="1">
    <citation type="journal article" date="2020" name="Stud. Mycol.">
        <title>101 Dothideomycetes genomes: a test case for predicting lifestyles and emergence of pathogens.</title>
        <authorList>
            <person name="Haridas S."/>
            <person name="Albert R."/>
            <person name="Binder M."/>
            <person name="Bloem J."/>
            <person name="Labutti K."/>
            <person name="Salamov A."/>
            <person name="Andreopoulos B."/>
            <person name="Baker S."/>
            <person name="Barry K."/>
            <person name="Bills G."/>
            <person name="Bluhm B."/>
            <person name="Cannon C."/>
            <person name="Castanera R."/>
            <person name="Culley D."/>
            <person name="Daum C."/>
            <person name="Ezra D."/>
            <person name="Gonzalez J."/>
            <person name="Henrissat B."/>
            <person name="Kuo A."/>
            <person name="Liang C."/>
            <person name="Lipzen A."/>
            <person name="Lutzoni F."/>
            <person name="Magnuson J."/>
            <person name="Mondo S."/>
            <person name="Nolan M."/>
            <person name="Ohm R."/>
            <person name="Pangilinan J."/>
            <person name="Park H.-J."/>
            <person name="Ramirez L."/>
            <person name="Alfaro M."/>
            <person name="Sun H."/>
            <person name="Tritt A."/>
            <person name="Yoshinaga Y."/>
            <person name="Zwiers L.-H."/>
            <person name="Turgeon B."/>
            <person name="Goodwin S."/>
            <person name="Spatafora J."/>
            <person name="Crous P."/>
            <person name="Grigoriev I."/>
        </authorList>
    </citation>
    <scope>NUCLEOTIDE SEQUENCE</scope>
    <source>
        <strain evidence="6">CBS 113818</strain>
    </source>
</reference>
<dbReference type="Gene3D" id="3.30.465.10">
    <property type="match status" value="1"/>
</dbReference>
<evidence type="ECO:0000256" key="4">
    <source>
        <dbReference type="ARBA" id="ARBA00023002"/>
    </source>
</evidence>
<protein>
    <submittedName>
        <fullName evidence="6">FAD-binding domain-containing protein</fullName>
    </submittedName>
</protein>
<dbReference type="InterPro" id="IPR016166">
    <property type="entry name" value="FAD-bd_PCMH"/>
</dbReference>
<dbReference type="PANTHER" id="PTHR42973">
    <property type="entry name" value="BINDING OXIDOREDUCTASE, PUTATIVE (AFU_ORTHOLOGUE AFUA_1G17690)-RELATED"/>
    <property type="match status" value="1"/>
</dbReference>
<keyword evidence="4" id="KW-0560">Oxidoreductase</keyword>